<protein>
    <submittedName>
        <fullName evidence="3">Alpha/beta hydrolase</fullName>
    </submittedName>
</protein>
<keyword evidence="1" id="KW-1133">Transmembrane helix</keyword>
<sequence>MSIIGIIIAILVILILLLLVAVSFYFYRVAVFRQPKTFLMNNPDLAQITTDSEIPVAEPAWVDAQSFEIIELLSYDGLLLKGYYLPALSPTNKTVILAHGYTGTAKENMGSLAHFYHEKFGYNILMPDARGHGISEGNYIGFGWHERKDYLKWIALLIQRVGEDAQIVLHGISMGGATVLMTSGEQLPPQVKCVVADCGYTSAEDILSYQVKRMYHLPPFPFVHLTSLVCKLKAGYFFSEASALKQVEHAQRPILFIHGAEDTFVPTEMVHRLYNQCPQYKELLVIPAAGHGTAYSTDSVTYIQQVDTFVRRFVQ</sequence>
<comment type="caution">
    <text evidence="3">The sequence shown here is derived from an EMBL/GenBank/DDBJ whole genome shotgun (WGS) entry which is preliminary data.</text>
</comment>
<accession>A0A5A5TFU3</accession>
<dbReference type="AlphaFoldDB" id="A0A5A5TFU3"/>
<keyword evidence="1" id="KW-0472">Membrane</keyword>
<evidence type="ECO:0000259" key="2">
    <source>
        <dbReference type="Pfam" id="PF00326"/>
    </source>
</evidence>
<reference evidence="3 4" key="1">
    <citation type="submission" date="2019-01" db="EMBL/GenBank/DDBJ databases">
        <title>Draft genome sequence of Dictyobacter sp. Uno17.</title>
        <authorList>
            <person name="Wang C.M."/>
            <person name="Zheng Y."/>
            <person name="Sakai Y."/>
            <person name="Abe K."/>
            <person name="Yokota A."/>
            <person name="Yabe S."/>
        </authorList>
    </citation>
    <scope>NUCLEOTIDE SEQUENCE [LARGE SCALE GENOMIC DNA]</scope>
    <source>
        <strain evidence="3 4">Uno17</strain>
    </source>
</reference>
<dbReference type="InterPro" id="IPR029058">
    <property type="entry name" value="AB_hydrolase_fold"/>
</dbReference>
<evidence type="ECO:0000313" key="3">
    <source>
        <dbReference type="EMBL" id="GCF10441.1"/>
    </source>
</evidence>
<organism evidence="3 4">
    <name type="scientific">Dictyobacter arantiisoli</name>
    <dbReference type="NCBI Taxonomy" id="2014874"/>
    <lineage>
        <taxon>Bacteria</taxon>
        <taxon>Bacillati</taxon>
        <taxon>Chloroflexota</taxon>
        <taxon>Ktedonobacteria</taxon>
        <taxon>Ktedonobacterales</taxon>
        <taxon>Dictyobacteraceae</taxon>
        <taxon>Dictyobacter</taxon>
    </lineage>
</organism>
<dbReference type="GO" id="GO:0008236">
    <property type="term" value="F:serine-type peptidase activity"/>
    <property type="evidence" value="ECO:0007669"/>
    <property type="project" value="InterPro"/>
</dbReference>
<keyword evidence="1" id="KW-0812">Transmembrane</keyword>
<evidence type="ECO:0000313" key="4">
    <source>
        <dbReference type="Proteomes" id="UP000322530"/>
    </source>
</evidence>
<dbReference type="Pfam" id="PF00326">
    <property type="entry name" value="Peptidase_S9"/>
    <property type="match status" value="1"/>
</dbReference>
<dbReference type="EMBL" id="BIXY01000070">
    <property type="protein sequence ID" value="GCF10441.1"/>
    <property type="molecule type" value="Genomic_DNA"/>
</dbReference>
<evidence type="ECO:0000256" key="1">
    <source>
        <dbReference type="SAM" id="Phobius"/>
    </source>
</evidence>
<feature type="domain" description="Peptidase S9 prolyl oligopeptidase catalytic" evidence="2">
    <location>
        <begin position="121"/>
        <end position="312"/>
    </location>
</feature>
<dbReference type="OrthoDB" id="9776685at2"/>
<dbReference type="SUPFAM" id="SSF53474">
    <property type="entry name" value="alpha/beta-Hydrolases"/>
    <property type="match status" value="1"/>
</dbReference>
<dbReference type="Proteomes" id="UP000322530">
    <property type="component" value="Unassembled WGS sequence"/>
</dbReference>
<dbReference type="GO" id="GO:0006508">
    <property type="term" value="P:proteolysis"/>
    <property type="evidence" value="ECO:0007669"/>
    <property type="project" value="InterPro"/>
</dbReference>
<feature type="transmembrane region" description="Helical" evidence="1">
    <location>
        <begin position="6"/>
        <end position="27"/>
    </location>
</feature>
<dbReference type="RefSeq" id="WP_149403325.1">
    <property type="nucleotide sequence ID" value="NZ_BIXY01000070.1"/>
</dbReference>
<dbReference type="InterPro" id="IPR052920">
    <property type="entry name" value="DNA-binding_regulatory"/>
</dbReference>
<dbReference type="InterPro" id="IPR001375">
    <property type="entry name" value="Peptidase_S9_cat"/>
</dbReference>
<dbReference type="PANTHER" id="PTHR43358:SF4">
    <property type="entry name" value="ALPHA_BETA HYDROLASE FOLD-1 DOMAIN-CONTAINING PROTEIN"/>
    <property type="match status" value="1"/>
</dbReference>
<proteinExistence type="predicted"/>
<dbReference type="PANTHER" id="PTHR43358">
    <property type="entry name" value="ALPHA/BETA-HYDROLASE"/>
    <property type="match status" value="1"/>
</dbReference>
<gene>
    <name evidence="3" type="ORF">KDI_40050</name>
</gene>
<keyword evidence="4" id="KW-1185">Reference proteome</keyword>
<dbReference type="Gene3D" id="3.40.50.1820">
    <property type="entry name" value="alpha/beta hydrolase"/>
    <property type="match status" value="1"/>
</dbReference>
<name>A0A5A5TFU3_9CHLR</name>
<keyword evidence="3" id="KW-0378">Hydrolase</keyword>